<dbReference type="Pfam" id="PF05845">
    <property type="entry name" value="PhnH"/>
    <property type="match status" value="1"/>
</dbReference>
<evidence type="ECO:0000313" key="2">
    <source>
        <dbReference type="Proteomes" id="UP000192418"/>
    </source>
</evidence>
<dbReference type="Gene3D" id="3.40.50.11310">
    <property type="entry name" value="Bacterial phosphonate metabolism protein PhnH"/>
    <property type="match status" value="1"/>
</dbReference>
<dbReference type="EMBL" id="FWXY01000040">
    <property type="protein sequence ID" value="SMD12206.1"/>
    <property type="molecule type" value="Genomic_DNA"/>
</dbReference>
<name>A0A1W2ESK6_9BACT</name>
<dbReference type="SUPFAM" id="SSF159709">
    <property type="entry name" value="PhnH-like"/>
    <property type="match status" value="1"/>
</dbReference>
<gene>
    <name evidence="1" type="ORF">SAMN02746065_1409</name>
</gene>
<dbReference type="AlphaFoldDB" id="A0A1W2ESK6"/>
<dbReference type="Proteomes" id="UP000192418">
    <property type="component" value="Unassembled WGS sequence"/>
</dbReference>
<organism evidence="1 2">
    <name type="scientific">Desulfocicer vacuolatum DSM 3385</name>
    <dbReference type="NCBI Taxonomy" id="1121400"/>
    <lineage>
        <taxon>Bacteria</taxon>
        <taxon>Pseudomonadati</taxon>
        <taxon>Thermodesulfobacteriota</taxon>
        <taxon>Desulfobacteria</taxon>
        <taxon>Desulfobacterales</taxon>
        <taxon>Desulfobacteraceae</taxon>
        <taxon>Desulfocicer</taxon>
    </lineage>
</organism>
<reference evidence="1 2" key="1">
    <citation type="submission" date="2017-04" db="EMBL/GenBank/DDBJ databases">
        <authorList>
            <person name="Afonso C.L."/>
            <person name="Miller P.J."/>
            <person name="Scott M.A."/>
            <person name="Spackman E."/>
            <person name="Goraichik I."/>
            <person name="Dimitrov K.M."/>
            <person name="Suarez D.L."/>
            <person name="Swayne D.E."/>
        </authorList>
    </citation>
    <scope>NUCLEOTIDE SEQUENCE [LARGE SCALE GENOMIC DNA]</scope>
    <source>
        <strain evidence="1 2">DSM 3385</strain>
    </source>
</reference>
<dbReference type="GO" id="GO:0019634">
    <property type="term" value="P:organic phosphonate metabolic process"/>
    <property type="evidence" value="ECO:0007669"/>
    <property type="project" value="InterPro"/>
</dbReference>
<proteinExistence type="predicted"/>
<accession>A0A1W2ESK6</accession>
<keyword evidence="2" id="KW-1185">Reference proteome</keyword>
<dbReference type="PIRSF" id="PIRSF020680">
    <property type="entry name" value="PhnH"/>
    <property type="match status" value="1"/>
</dbReference>
<protein>
    <submittedName>
        <fullName evidence="1">Alpha-D-ribose 1-methylphosphonate 5-triphosphate synthase subunit PhnH</fullName>
    </submittedName>
</protein>
<dbReference type="InterPro" id="IPR038058">
    <property type="entry name" value="PhnH-like_sp"/>
</dbReference>
<dbReference type="RefSeq" id="WP_084071771.1">
    <property type="nucleotide sequence ID" value="NZ_FWXY01000040.1"/>
</dbReference>
<dbReference type="NCBIfam" id="TIGR03292">
    <property type="entry name" value="PhnH_redo"/>
    <property type="match status" value="1"/>
</dbReference>
<sequence length="215" mass="23012">MENAAHKRQEIPAGSNAPFGAGFTDPVFDSQKVFKIIMDAMASPGSVKNVDVPCDNPAAIHPATAAVCLTLFDSDTRVWLSDSGKQLADWLKFHCGCPIVKNTEAAKADFAIITKESPFPGLDIFPVGTPECPDKSATIIFEAQSLQKGVNYRATGPGIMEANHFSVTGLKGELIDYMEGNKTIFPMGVDAVVTGETSLVCLTRTTSIRNLKICT</sequence>
<dbReference type="InterPro" id="IPR008772">
    <property type="entry name" value="Phosphonate_metab_PhnH"/>
</dbReference>
<dbReference type="STRING" id="1121400.SAMN02746065_1409"/>
<evidence type="ECO:0000313" key="1">
    <source>
        <dbReference type="EMBL" id="SMD12206.1"/>
    </source>
</evidence>